<dbReference type="SMART" id="SM00426">
    <property type="entry name" value="TEA"/>
    <property type="match status" value="1"/>
</dbReference>
<dbReference type="EMBL" id="JARJLG010000015">
    <property type="protein sequence ID" value="KAJ7774664.1"/>
    <property type="molecule type" value="Genomic_DNA"/>
</dbReference>
<evidence type="ECO:0000313" key="5">
    <source>
        <dbReference type="EMBL" id="KAJ7774664.1"/>
    </source>
</evidence>
<dbReference type="Proteomes" id="UP001215280">
    <property type="component" value="Unassembled WGS sequence"/>
</dbReference>
<evidence type="ECO:0000313" key="6">
    <source>
        <dbReference type="Proteomes" id="UP001215280"/>
    </source>
</evidence>
<dbReference type="Gene3D" id="6.10.20.40">
    <property type="entry name" value="TEA/ATTS domain"/>
    <property type="match status" value="1"/>
</dbReference>
<dbReference type="PROSITE" id="PS51088">
    <property type="entry name" value="TEA_2"/>
    <property type="match status" value="1"/>
</dbReference>
<dbReference type="AlphaFoldDB" id="A0AAD7JYS0"/>
<comment type="caution">
    <text evidence="5">The sequence shown here is derived from an EMBL/GenBank/DDBJ whole genome shotgun (WGS) entry which is preliminary data.</text>
</comment>
<feature type="domain" description="TEA" evidence="4">
    <location>
        <begin position="23"/>
        <end position="95"/>
    </location>
</feature>
<feature type="DNA-binding region" description="TEA" evidence="2">
    <location>
        <begin position="23"/>
        <end position="95"/>
    </location>
</feature>
<evidence type="ECO:0000259" key="4">
    <source>
        <dbReference type="PROSITE" id="PS51088"/>
    </source>
</evidence>
<feature type="compositionally biased region" description="Low complexity" evidence="3">
    <location>
        <begin position="166"/>
        <end position="180"/>
    </location>
</feature>
<feature type="region of interest" description="Disordered" evidence="3">
    <location>
        <begin position="1"/>
        <end position="24"/>
    </location>
</feature>
<dbReference type="Pfam" id="PF01285">
    <property type="entry name" value="TEA"/>
    <property type="match status" value="1"/>
</dbReference>
<feature type="compositionally biased region" description="Polar residues" evidence="3">
    <location>
        <begin position="1"/>
        <end position="13"/>
    </location>
</feature>
<evidence type="ECO:0000256" key="3">
    <source>
        <dbReference type="SAM" id="MobiDB-lite"/>
    </source>
</evidence>
<evidence type="ECO:0000256" key="1">
    <source>
        <dbReference type="ARBA" id="ARBA00008421"/>
    </source>
</evidence>
<name>A0AAD7JYS0_9AGAR</name>
<sequence>MDDPQQSPKTLTPQRKHRKLLKDGSGTAVWPESVESVFVQGLREYWDSPWATYSRGRSRWRNQFLVDYLQNLGIVRSKKQVASHIQVLRNMWKGEPEYQLVAGGEELYPDPGVKVEYDDQPALLTIDGEEDAASSSLSNSPPEFNSEFPPSPGEASSPMFPGLTYSPSSPLSSIPDLDSPPNAFSNLAPYPSYQQKAYPPPLPPAVRYPNRTTSLTLLADGMTPFIVDLDKLAPPAPLPARTPPLVLRLRLTLAPLDDVRAPPTLQGFFASVCLAGVWSVQAKAYTRVYNAAGQCFSDESAALHASSVELGSVVAQLPESALSRARWCDAAVQTTLTQQVVIDGSPLLFLVYELDRHPGPSALPSVDLVSFQKYAGAGVDAKPSVNTKPPPEPAYTPYSPQGVYSTAYSSPASAPTFSPTYSPPAAQAYASPANTSTYSPPYYVGAYPPQPQPQTYAPTTASSYTPSLSSALTPVSLRP</sequence>
<feature type="region of interest" description="Disordered" evidence="3">
    <location>
        <begin position="440"/>
        <end position="479"/>
    </location>
</feature>
<gene>
    <name evidence="5" type="ORF">DFH07DRAFT_107813</name>
</gene>
<feature type="region of interest" description="Disordered" evidence="3">
    <location>
        <begin position="129"/>
        <end position="180"/>
    </location>
</feature>
<feature type="compositionally biased region" description="Low complexity" evidence="3">
    <location>
        <begin position="138"/>
        <end position="148"/>
    </location>
</feature>
<protein>
    <recommendedName>
        <fullName evidence="4">TEA domain-containing protein</fullName>
    </recommendedName>
</protein>
<dbReference type="InterPro" id="IPR038096">
    <property type="entry name" value="TEA/ATTS_sf"/>
</dbReference>
<feature type="compositionally biased region" description="Polar residues" evidence="3">
    <location>
        <begin position="462"/>
        <end position="473"/>
    </location>
</feature>
<organism evidence="5 6">
    <name type="scientific">Mycena maculata</name>
    <dbReference type="NCBI Taxonomy" id="230809"/>
    <lineage>
        <taxon>Eukaryota</taxon>
        <taxon>Fungi</taxon>
        <taxon>Dikarya</taxon>
        <taxon>Basidiomycota</taxon>
        <taxon>Agaricomycotina</taxon>
        <taxon>Agaricomycetes</taxon>
        <taxon>Agaricomycetidae</taxon>
        <taxon>Agaricales</taxon>
        <taxon>Marasmiineae</taxon>
        <taxon>Mycenaceae</taxon>
        <taxon>Mycena</taxon>
    </lineage>
</organism>
<evidence type="ECO:0000256" key="2">
    <source>
        <dbReference type="PROSITE-ProRule" id="PRU00505"/>
    </source>
</evidence>
<reference evidence="5" key="1">
    <citation type="submission" date="2023-03" db="EMBL/GenBank/DDBJ databases">
        <title>Massive genome expansion in bonnet fungi (Mycena s.s.) driven by repeated elements and novel gene families across ecological guilds.</title>
        <authorList>
            <consortium name="Lawrence Berkeley National Laboratory"/>
            <person name="Harder C.B."/>
            <person name="Miyauchi S."/>
            <person name="Viragh M."/>
            <person name="Kuo A."/>
            <person name="Thoen E."/>
            <person name="Andreopoulos B."/>
            <person name="Lu D."/>
            <person name="Skrede I."/>
            <person name="Drula E."/>
            <person name="Henrissat B."/>
            <person name="Morin E."/>
            <person name="Kohler A."/>
            <person name="Barry K."/>
            <person name="LaButti K."/>
            <person name="Morin E."/>
            <person name="Salamov A."/>
            <person name="Lipzen A."/>
            <person name="Mereny Z."/>
            <person name="Hegedus B."/>
            <person name="Baldrian P."/>
            <person name="Stursova M."/>
            <person name="Weitz H."/>
            <person name="Taylor A."/>
            <person name="Grigoriev I.V."/>
            <person name="Nagy L.G."/>
            <person name="Martin F."/>
            <person name="Kauserud H."/>
        </authorList>
    </citation>
    <scope>NUCLEOTIDE SEQUENCE</scope>
    <source>
        <strain evidence="5">CBHHK188m</strain>
    </source>
</reference>
<dbReference type="InterPro" id="IPR000818">
    <property type="entry name" value="TEA/ATTS_dom"/>
</dbReference>
<keyword evidence="6" id="KW-1185">Reference proteome</keyword>
<proteinExistence type="inferred from homology"/>
<dbReference type="GO" id="GO:0003700">
    <property type="term" value="F:DNA-binding transcription factor activity"/>
    <property type="evidence" value="ECO:0007669"/>
    <property type="project" value="InterPro"/>
</dbReference>
<comment type="similarity">
    <text evidence="1">Belongs to the TEC1 family.</text>
</comment>
<accession>A0AAD7JYS0</accession>